<dbReference type="RefSeq" id="XP_009844859.1">
    <property type="nucleotide sequence ID" value="XM_009846557.1"/>
</dbReference>
<reference evidence="1" key="1">
    <citation type="submission" date="2013-12" db="EMBL/GenBank/DDBJ databases">
        <title>The Genome Sequence of Aphanomyces astaci APO3.</title>
        <authorList>
            <consortium name="The Broad Institute Genomics Platform"/>
            <person name="Russ C."/>
            <person name="Tyler B."/>
            <person name="van West P."/>
            <person name="Dieguez-Uribeondo J."/>
            <person name="Young S.K."/>
            <person name="Zeng Q."/>
            <person name="Gargeya S."/>
            <person name="Fitzgerald M."/>
            <person name="Abouelleil A."/>
            <person name="Alvarado L."/>
            <person name="Chapman S.B."/>
            <person name="Gainer-Dewar J."/>
            <person name="Goldberg J."/>
            <person name="Griggs A."/>
            <person name="Gujja S."/>
            <person name="Hansen M."/>
            <person name="Howarth C."/>
            <person name="Imamovic A."/>
            <person name="Ireland A."/>
            <person name="Larimer J."/>
            <person name="McCowan C."/>
            <person name="Murphy C."/>
            <person name="Pearson M."/>
            <person name="Poon T.W."/>
            <person name="Priest M."/>
            <person name="Roberts A."/>
            <person name="Saif S."/>
            <person name="Shea T."/>
            <person name="Sykes S."/>
            <person name="Wortman J."/>
            <person name="Nusbaum C."/>
            <person name="Birren B."/>
        </authorList>
    </citation>
    <scope>NUCLEOTIDE SEQUENCE [LARGE SCALE GENOMIC DNA]</scope>
    <source>
        <strain evidence="1">APO3</strain>
    </source>
</reference>
<dbReference type="VEuPathDB" id="FungiDB:H257_17679"/>
<sequence>MSDRLGWFSLTSDNRGLGLARSHWSVSLKSNLLGWLGGISLARSYWIFRLTGDNRSFSLARDNPNLTGSHWSLGVAGGGLAGDWLFPNTWYVRCLVDHEIGHDGGGGDRSGGVRGCIMRTRHLGQHLSLAVEHAGATGDH</sequence>
<name>W4FDT3_APHAT</name>
<evidence type="ECO:0000313" key="1">
    <source>
        <dbReference type="EMBL" id="ETV65620.1"/>
    </source>
</evidence>
<dbReference type="GeneID" id="20819675"/>
<organism evidence="1">
    <name type="scientific">Aphanomyces astaci</name>
    <name type="common">Crayfish plague agent</name>
    <dbReference type="NCBI Taxonomy" id="112090"/>
    <lineage>
        <taxon>Eukaryota</taxon>
        <taxon>Sar</taxon>
        <taxon>Stramenopiles</taxon>
        <taxon>Oomycota</taxon>
        <taxon>Saprolegniomycetes</taxon>
        <taxon>Saprolegniales</taxon>
        <taxon>Verrucalvaceae</taxon>
        <taxon>Aphanomyces</taxon>
    </lineage>
</organism>
<dbReference type="AlphaFoldDB" id="W4FDT3"/>
<dbReference type="EMBL" id="KI913228">
    <property type="protein sequence ID" value="ETV65620.1"/>
    <property type="molecule type" value="Genomic_DNA"/>
</dbReference>
<accession>W4FDT3</accession>
<gene>
    <name evidence="1" type="ORF">H257_17679</name>
</gene>
<protein>
    <submittedName>
        <fullName evidence="1">Uncharacterized protein</fullName>
    </submittedName>
</protein>
<proteinExistence type="predicted"/>